<accession>A0ABV6C7N5</accession>
<dbReference type="InterPro" id="IPR043143">
    <property type="entry name" value="Mal/L-sulf/L-lact_DH-like_NADP"/>
</dbReference>
<dbReference type="GO" id="GO:0009040">
    <property type="term" value="F:ureidoglycolate dehydrogenase activity"/>
    <property type="evidence" value="ECO:0007669"/>
    <property type="project" value="UniProtKB-EC"/>
</dbReference>
<keyword evidence="2 3" id="KW-0560">Oxidoreductase</keyword>
<dbReference type="InterPro" id="IPR003767">
    <property type="entry name" value="Malate/L-lactate_DH-like"/>
</dbReference>
<dbReference type="RefSeq" id="WP_385876041.1">
    <property type="nucleotide sequence ID" value="NZ_JBHLXE010000024.1"/>
</dbReference>
<dbReference type="EC" id="1.1.1.154" evidence="3"/>
<dbReference type="Pfam" id="PF02615">
    <property type="entry name" value="Ldh_2"/>
    <property type="match status" value="1"/>
</dbReference>
<reference evidence="3 4" key="1">
    <citation type="submission" date="2024-09" db="EMBL/GenBank/DDBJ databases">
        <authorList>
            <person name="Sun Q."/>
            <person name="Mori K."/>
        </authorList>
    </citation>
    <scope>NUCLEOTIDE SEQUENCE [LARGE SCALE GENOMIC DNA]</scope>
    <source>
        <strain evidence="3 4">CCM 8545</strain>
    </source>
</reference>
<dbReference type="InterPro" id="IPR017590">
    <property type="entry name" value="Ureidoglycolate_dehydrogenase"/>
</dbReference>
<dbReference type="NCBIfam" id="NF011599">
    <property type="entry name" value="PRK15025.1"/>
    <property type="match status" value="1"/>
</dbReference>
<evidence type="ECO:0000256" key="2">
    <source>
        <dbReference type="ARBA" id="ARBA00023002"/>
    </source>
</evidence>
<dbReference type="InterPro" id="IPR043144">
    <property type="entry name" value="Mal/L-sulf/L-lact_DH-like_ah"/>
</dbReference>
<dbReference type="Gene3D" id="1.10.1530.10">
    <property type="match status" value="1"/>
</dbReference>
<dbReference type="NCBIfam" id="TIGR03175">
    <property type="entry name" value="AllD"/>
    <property type="match status" value="1"/>
</dbReference>
<comment type="caution">
    <text evidence="3">The sequence shown here is derived from an EMBL/GenBank/DDBJ whole genome shotgun (WGS) entry which is preliminary data.</text>
</comment>
<dbReference type="EMBL" id="JBHLXE010000024">
    <property type="protein sequence ID" value="MFC0178950.1"/>
    <property type="molecule type" value="Genomic_DNA"/>
</dbReference>
<proteinExistence type="inferred from homology"/>
<sequence>MRVTKNELKKLISTKLHRAGLTSEHADMVADVLAYSDARGLHSHGAMRVEYYAERINKGGTNCDPKFDFKTTGPCTGVFDGDNAAGHVVANLAMDEAIKMAKQNGAAIIGIRRLGHSGDLSYYVRKAAEAGLIGITMCQSDPMVVPFGGTEKYYGTNPIGFGIPGRNNENIVFDMGTTVGVWGRILHARSKNEQIPEGWAVDENGNETTDPHKVNALLAIAGAKGYGLGMVIDILSGILVGQPHGKHVSSMYHSLSTGRELGQLHIVFDPARFGAFEKFTQGIADTIREINDMKPAEGFDKVLVPGQSSAKRVAAYERDGIEIVDDIYNYLVSDVIHNNRYDHKSPFAE</sequence>
<comment type="similarity">
    <text evidence="1">Belongs to the LDH2/MDH2 oxidoreductase family.</text>
</comment>
<organism evidence="3 4">
    <name type="scientific">Thorsellia kenyensis</name>
    <dbReference type="NCBI Taxonomy" id="1549888"/>
    <lineage>
        <taxon>Bacteria</taxon>
        <taxon>Pseudomonadati</taxon>
        <taxon>Pseudomonadota</taxon>
        <taxon>Gammaproteobacteria</taxon>
        <taxon>Enterobacterales</taxon>
        <taxon>Thorselliaceae</taxon>
        <taxon>Thorsellia</taxon>
    </lineage>
</organism>
<dbReference type="Proteomes" id="UP001589758">
    <property type="component" value="Unassembled WGS sequence"/>
</dbReference>
<dbReference type="InterPro" id="IPR036111">
    <property type="entry name" value="Mal/L-sulfo/L-lacto_DH-like_sf"/>
</dbReference>
<keyword evidence="4" id="KW-1185">Reference proteome</keyword>
<dbReference type="SUPFAM" id="SSF89733">
    <property type="entry name" value="L-sulfolactate dehydrogenase-like"/>
    <property type="match status" value="1"/>
</dbReference>
<dbReference type="Gene3D" id="3.30.1370.60">
    <property type="entry name" value="Hypothetical oxidoreductase yiak, domain 2"/>
    <property type="match status" value="1"/>
</dbReference>
<evidence type="ECO:0000313" key="4">
    <source>
        <dbReference type="Proteomes" id="UP001589758"/>
    </source>
</evidence>
<dbReference type="PANTHER" id="PTHR11091:SF0">
    <property type="entry name" value="MALATE DEHYDROGENASE"/>
    <property type="match status" value="1"/>
</dbReference>
<evidence type="ECO:0000256" key="1">
    <source>
        <dbReference type="ARBA" id="ARBA00006056"/>
    </source>
</evidence>
<dbReference type="PANTHER" id="PTHR11091">
    <property type="entry name" value="OXIDOREDUCTASE-RELATED"/>
    <property type="match status" value="1"/>
</dbReference>
<gene>
    <name evidence="3" type="primary">allD</name>
    <name evidence="3" type="ORF">ACFFIT_02380</name>
</gene>
<protein>
    <submittedName>
        <fullName evidence="3">Ureidoglycolate dehydrogenase</fullName>
        <ecNumber evidence="3">1.1.1.154</ecNumber>
    </submittedName>
</protein>
<name>A0ABV6C7N5_9GAMM</name>
<evidence type="ECO:0000313" key="3">
    <source>
        <dbReference type="EMBL" id="MFC0178950.1"/>
    </source>
</evidence>